<dbReference type="AlphaFoldDB" id="A0A1X7FKW2"/>
<feature type="region of interest" description="Disordered" evidence="1">
    <location>
        <begin position="1"/>
        <end position="49"/>
    </location>
</feature>
<dbReference type="RefSeq" id="WP_085228674.1">
    <property type="nucleotide sequence ID" value="NZ_BSQD01000009.1"/>
</dbReference>
<dbReference type="OrthoDB" id="8780850at2"/>
<sequence>MKLPSLPGLSASTCAANAAEPPARALGEGERPGNHARERPATKPRNGLLEGFRRLVRPAAISVTIAPGYTRTTIDPLPPSTLPEGKPSPGGHRRAAAASAQTGIGRWIAKRTQALPYKLHPPSAPAPPPRAAEAPDAEQAMLSESAFVATVAKLFPDGLEAPSAASSAVTELAAGFAHAADARPTEAPPAHYAGVLQCARALAAATQGDAARAVRALRHLQHHALLGFLGNGDRRTGTPRAHDAAAVDSAAERDAWHAARILSHTTVGFDALVALRDDETLSSATVDGAMKRESLRTFLQAADHLAAHVREEAAAHRGASVPREASAPASAACPDDAASPSDTSGPRGAAMSDSPDSSDSPEAAWHEALRRLAVGHAGPDSRDTMALNALACAAKVYAAPHASAQAIGDGAQLAAYVAWRSGYRESGAGSALARTQSRIAKFLTWVARSERRATHRRHAFDPRRALGQRKSPLTAMTYNAAGANLGLVSREAQSLRDAVDTALAGVLDHLQACRQRGHLSPEQRGVLLLREQYLKRWRASVGELRNPTRLKLSHRDRDTIATAVRVLAPRAGLQAHAVLAARMVSDLKHLDLRTLEAWLHEAGMPGPRPDEAGDALPAIRLAAAIARGRPIKPADTTHSAFREALRDIVAKTPLGNNVRYFDGGTWGLNVNTSLNMRDFTVHKAGLGVSLGPGIKALQGRHAFLEIGSSSYGGEIFMGTDTRYSTGAAIGLFGGAAVGVHGLHFAFGAGGGVAYSHDRSAPSGVIVRTRLRRDEGGKVTDSWRTHASAVIDFLYEQGALAASARRPSAETLWERFSERFFREPDISVNWREQRRSSHTVSENAGIMARLALSGLRIGPALNATRDTLLAGKNERIDANGWLRGVERTRTRSRALTGSAALVGAVASAGHFSGHAGYPESVSIPSVPIVGAMSTFAPHGASVVLRIVDEHGRLNAKYIRSLVEFVDPRAFAAHVERRRGQIARTDGSNARLDAFLREVKACAIRGNQAYGESLKIRPDVADTLSAYEAEIETLARCANGSPRGAERDEIARLRQRIGDLLADPQSWKVSGYYTYEINTRGYAAGPAMIVQATAATSTAGERVLAELAVSELEALDDPVGAAHGDADGVH</sequence>
<keyword evidence="3" id="KW-1185">Reference proteome</keyword>
<feature type="compositionally biased region" description="Low complexity" evidence="1">
    <location>
        <begin position="316"/>
        <end position="361"/>
    </location>
</feature>
<evidence type="ECO:0000256" key="1">
    <source>
        <dbReference type="SAM" id="MobiDB-lite"/>
    </source>
</evidence>
<feature type="compositionally biased region" description="Basic and acidic residues" evidence="1">
    <location>
        <begin position="27"/>
        <end position="41"/>
    </location>
</feature>
<dbReference type="GeneID" id="95549819"/>
<feature type="region of interest" description="Disordered" evidence="1">
    <location>
        <begin position="311"/>
        <end position="362"/>
    </location>
</feature>
<protein>
    <submittedName>
        <fullName evidence="2">Uncharacterized protein</fullName>
    </submittedName>
</protein>
<evidence type="ECO:0000313" key="2">
    <source>
        <dbReference type="EMBL" id="SMF53553.1"/>
    </source>
</evidence>
<name>A0A1X7FKW2_TRICW</name>
<feature type="compositionally biased region" description="Low complexity" evidence="1">
    <location>
        <begin position="11"/>
        <end position="25"/>
    </location>
</feature>
<reference evidence="3" key="1">
    <citation type="submission" date="2017-04" db="EMBL/GenBank/DDBJ databases">
        <authorList>
            <person name="Varghese N."/>
            <person name="Submissions S."/>
        </authorList>
    </citation>
    <scope>NUCLEOTIDE SEQUENCE [LARGE SCALE GENOMIC DNA]</scope>
    <source>
        <strain evidence="3">Ballard 720</strain>
    </source>
</reference>
<organism evidence="2 3">
    <name type="scientific">Trinickia caryophylli</name>
    <name type="common">Paraburkholderia caryophylli</name>
    <dbReference type="NCBI Taxonomy" id="28094"/>
    <lineage>
        <taxon>Bacteria</taxon>
        <taxon>Pseudomonadati</taxon>
        <taxon>Pseudomonadota</taxon>
        <taxon>Betaproteobacteria</taxon>
        <taxon>Burkholderiales</taxon>
        <taxon>Burkholderiaceae</taxon>
        <taxon>Trinickia</taxon>
    </lineage>
</organism>
<gene>
    <name evidence="2" type="ORF">SAMN06295900_109129</name>
</gene>
<evidence type="ECO:0000313" key="3">
    <source>
        <dbReference type="Proteomes" id="UP000192911"/>
    </source>
</evidence>
<dbReference type="Proteomes" id="UP000192911">
    <property type="component" value="Unassembled WGS sequence"/>
</dbReference>
<feature type="region of interest" description="Disordered" evidence="1">
    <location>
        <begin position="72"/>
        <end position="96"/>
    </location>
</feature>
<accession>A0A1X7FKW2</accession>
<dbReference type="EMBL" id="FXAH01000009">
    <property type="protein sequence ID" value="SMF53553.1"/>
    <property type="molecule type" value="Genomic_DNA"/>
</dbReference>
<proteinExistence type="predicted"/>